<sequence length="57" mass="6407">MGRENKGSPVIGHREHLGHDHTHTDGCGHIAVPHGDHVDYIHDGHRHAAHDDHYDDH</sequence>
<reference evidence="2" key="1">
    <citation type="submission" date="2023-08" db="EMBL/GenBank/DDBJ databases">
        <title>The novel hydrolase IpcH responsible for the initial isoprocarb degradation step in Rhodococcus sp. D-6.</title>
        <authorList>
            <person name="Zhu Q."/>
        </authorList>
    </citation>
    <scope>NUCLEOTIDE SEQUENCE</scope>
    <source>
        <strain evidence="2">D-6</strain>
    </source>
</reference>
<gene>
    <name evidence="2" type="ORF">RBB84_07900</name>
</gene>
<organism evidence="2">
    <name type="scientific">Rhodococcus sp. D-6</name>
    <dbReference type="NCBI Taxonomy" id="1387842"/>
    <lineage>
        <taxon>Bacteria</taxon>
        <taxon>Bacillati</taxon>
        <taxon>Actinomycetota</taxon>
        <taxon>Actinomycetes</taxon>
        <taxon>Mycobacteriales</taxon>
        <taxon>Nocardiaceae</taxon>
        <taxon>Rhodococcus</taxon>
    </lineage>
</organism>
<proteinExistence type="predicted"/>
<dbReference type="AlphaFoldDB" id="A0AAU7V4G4"/>
<dbReference type="EMBL" id="CP132970">
    <property type="protein sequence ID" value="XBW06983.1"/>
    <property type="molecule type" value="Genomic_DNA"/>
</dbReference>
<evidence type="ECO:0000313" key="2">
    <source>
        <dbReference type="EMBL" id="XBW06983.1"/>
    </source>
</evidence>
<evidence type="ECO:0000256" key="1">
    <source>
        <dbReference type="SAM" id="MobiDB-lite"/>
    </source>
</evidence>
<accession>A0AAU7V4G4</accession>
<protein>
    <submittedName>
        <fullName evidence="2">Zinc transporter permease</fullName>
    </submittedName>
</protein>
<dbReference type="RefSeq" id="WP_082920969.1">
    <property type="nucleotide sequence ID" value="NZ_CP132970.1"/>
</dbReference>
<name>A0AAU7V4G4_9NOCA</name>
<dbReference type="KEGG" id="rhox:RBB84_07900"/>
<feature type="compositionally biased region" description="Basic and acidic residues" evidence="1">
    <location>
        <begin position="1"/>
        <end position="26"/>
    </location>
</feature>
<feature type="region of interest" description="Disordered" evidence="1">
    <location>
        <begin position="1"/>
        <end position="30"/>
    </location>
</feature>